<dbReference type="OrthoDB" id="529323at2"/>
<gene>
    <name evidence="3" type="ORF">GARC_4815</name>
</gene>
<dbReference type="AlphaFoldDB" id="K6YU95"/>
<feature type="transmembrane region" description="Helical" evidence="1">
    <location>
        <begin position="243"/>
        <end position="261"/>
    </location>
</feature>
<dbReference type="InterPro" id="IPR003734">
    <property type="entry name" value="DUF155"/>
</dbReference>
<evidence type="ECO:0000313" key="3">
    <source>
        <dbReference type="EMBL" id="GAC21752.1"/>
    </source>
</evidence>
<dbReference type="RefSeq" id="WP_007625050.1">
    <property type="nucleotide sequence ID" value="NZ_BAEO01000065.1"/>
</dbReference>
<dbReference type="PANTHER" id="PTHR16255:SF1">
    <property type="entry name" value="REQUIRED FOR MEIOTIC NUCLEAR DIVISION PROTEIN 1 HOMOLOG"/>
    <property type="match status" value="1"/>
</dbReference>
<keyword evidence="4" id="KW-1185">Reference proteome</keyword>
<keyword evidence="1" id="KW-1133">Transmembrane helix</keyword>
<keyword evidence="1" id="KW-0472">Membrane</keyword>
<dbReference type="eggNOG" id="COG1723">
    <property type="taxonomic scope" value="Bacteria"/>
</dbReference>
<dbReference type="Proteomes" id="UP000006327">
    <property type="component" value="Unassembled WGS sequence"/>
</dbReference>
<sequence length="262" mass="30062">MTINFATNEVDVSLLGDNIQLDGLSEKIGQTYFVKRFRDALSISTPKGQVFVFDYGVIISWGISDTKKSQLAEMINQYVIQLNIQKDREHYVFEVSENATLSMIDDHIIIPDCKTMTLLSVSHALAQSAKLGRFEVLAERTIKDNAYLSQTLADTGKIPLSRKKLSMLRGALFSTKSDILLHFNLLDTPEFFWEYPEQEQKYLTVSRYLDLKPRVELLTMKLSTINELHEMLAAEQNHKHSSFLEWIIIILIAVEIVLFFVH</sequence>
<dbReference type="InterPro" id="IPR051624">
    <property type="entry name" value="RMD1/Sad1-interacting"/>
</dbReference>
<name>K6YU95_9ALTE</name>
<keyword evidence="1" id="KW-0812">Transmembrane</keyword>
<accession>K6YU95</accession>
<evidence type="ECO:0000259" key="2">
    <source>
        <dbReference type="Pfam" id="PF02582"/>
    </source>
</evidence>
<protein>
    <recommendedName>
        <fullName evidence="2">DUF155 domain-containing protein</fullName>
    </recommendedName>
</protein>
<feature type="domain" description="DUF155" evidence="2">
    <location>
        <begin position="50"/>
        <end position="218"/>
    </location>
</feature>
<proteinExistence type="predicted"/>
<dbReference type="PANTHER" id="PTHR16255">
    <property type="entry name" value="REQUIRED FOR MEIOTIC NUCLEAR DIVISION PROTEIN 1 HOMOLOG"/>
    <property type="match status" value="1"/>
</dbReference>
<evidence type="ECO:0000256" key="1">
    <source>
        <dbReference type="SAM" id="Phobius"/>
    </source>
</evidence>
<dbReference type="EMBL" id="BAEO01000065">
    <property type="protein sequence ID" value="GAC21752.1"/>
    <property type="molecule type" value="Genomic_DNA"/>
</dbReference>
<organism evidence="3 4">
    <name type="scientific">Paraglaciecola arctica BSs20135</name>
    <dbReference type="NCBI Taxonomy" id="493475"/>
    <lineage>
        <taxon>Bacteria</taxon>
        <taxon>Pseudomonadati</taxon>
        <taxon>Pseudomonadota</taxon>
        <taxon>Gammaproteobacteria</taxon>
        <taxon>Alteromonadales</taxon>
        <taxon>Alteromonadaceae</taxon>
        <taxon>Paraglaciecola</taxon>
    </lineage>
</organism>
<dbReference type="Pfam" id="PF02582">
    <property type="entry name" value="DUF155"/>
    <property type="match status" value="1"/>
</dbReference>
<dbReference type="STRING" id="493475.GARC_4815"/>
<reference evidence="3 4" key="1">
    <citation type="journal article" date="2017" name="Antonie Van Leeuwenhoek">
        <title>Rhizobium rhizosphaerae sp. nov., a novel species isolated from rice rhizosphere.</title>
        <authorList>
            <person name="Zhao J.J."/>
            <person name="Zhang J."/>
            <person name="Zhang R.J."/>
            <person name="Zhang C.W."/>
            <person name="Yin H.Q."/>
            <person name="Zhang X.X."/>
        </authorList>
    </citation>
    <scope>NUCLEOTIDE SEQUENCE [LARGE SCALE GENOMIC DNA]</scope>
    <source>
        <strain evidence="3 4">BSs20135</strain>
    </source>
</reference>
<evidence type="ECO:0000313" key="4">
    <source>
        <dbReference type="Proteomes" id="UP000006327"/>
    </source>
</evidence>
<comment type="caution">
    <text evidence="3">The sequence shown here is derived from an EMBL/GenBank/DDBJ whole genome shotgun (WGS) entry which is preliminary data.</text>
</comment>